<name>A0A1M6XG40_9BACL</name>
<dbReference type="Proteomes" id="UP000184016">
    <property type="component" value="Unassembled WGS sequence"/>
</dbReference>
<feature type="non-terminal residue" evidence="1">
    <location>
        <position position="28"/>
    </location>
</feature>
<protein>
    <submittedName>
        <fullName evidence="1">Uncharacterized protein</fullName>
    </submittedName>
</protein>
<evidence type="ECO:0000313" key="1">
    <source>
        <dbReference type="EMBL" id="SHL04878.1"/>
    </source>
</evidence>
<sequence length="28" mass="3383">MAEWRLPMPKLKEILRLYHEGGMSRRAI</sequence>
<proteinExistence type="predicted"/>
<reference evidence="2" key="1">
    <citation type="submission" date="2016-11" db="EMBL/GenBank/DDBJ databases">
        <authorList>
            <person name="Varghese N."/>
            <person name="Submissions S."/>
        </authorList>
    </citation>
    <scope>NUCLEOTIDE SEQUENCE [LARGE SCALE GENOMIC DNA]</scope>
    <source>
        <strain evidence="2">USBA-503</strain>
    </source>
</reference>
<organism evidence="1 2">
    <name type="scientific">Alicyclobacillus tolerans</name>
    <dbReference type="NCBI Taxonomy" id="90970"/>
    <lineage>
        <taxon>Bacteria</taxon>
        <taxon>Bacillati</taxon>
        <taxon>Bacillota</taxon>
        <taxon>Bacilli</taxon>
        <taxon>Bacillales</taxon>
        <taxon>Alicyclobacillaceae</taxon>
        <taxon>Alicyclobacillus</taxon>
    </lineage>
</organism>
<evidence type="ECO:0000313" key="2">
    <source>
        <dbReference type="Proteomes" id="UP000184016"/>
    </source>
</evidence>
<keyword evidence="2" id="KW-1185">Reference proteome</keyword>
<dbReference type="AlphaFoldDB" id="A0A1M6XG40"/>
<accession>A0A1M6XG40</accession>
<dbReference type="EMBL" id="FRAF01000034">
    <property type="protein sequence ID" value="SHL04878.1"/>
    <property type="molecule type" value="Genomic_DNA"/>
</dbReference>
<gene>
    <name evidence="1" type="ORF">SAMN05443507_1341</name>
</gene>